<feature type="compositionally biased region" description="Basic and acidic residues" evidence="1">
    <location>
        <begin position="37"/>
        <end position="52"/>
    </location>
</feature>
<accession>A0A6J4UP05</accession>
<feature type="compositionally biased region" description="Low complexity" evidence="1">
    <location>
        <begin position="69"/>
        <end position="78"/>
    </location>
</feature>
<feature type="compositionally biased region" description="Basic and acidic residues" evidence="1">
    <location>
        <begin position="102"/>
        <end position="111"/>
    </location>
</feature>
<feature type="region of interest" description="Disordered" evidence="1">
    <location>
        <begin position="25"/>
        <end position="221"/>
    </location>
</feature>
<proteinExistence type="predicted"/>
<gene>
    <name evidence="2" type="ORF">AVDCRST_MAG88-1138</name>
</gene>
<feature type="compositionally biased region" description="Basic residues" evidence="1">
    <location>
        <begin position="25"/>
        <end position="36"/>
    </location>
</feature>
<dbReference type="EMBL" id="CADCWM010000391">
    <property type="protein sequence ID" value="CAA9556278.1"/>
    <property type="molecule type" value="Genomic_DNA"/>
</dbReference>
<reference evidence="2" key="1">
    <citation type="submission" date="2020-02" db="EMBL/GenBank/DDBJ databases">
        <authorList>
            <person name="Meier V. D."/>
        </authorList>
    </citation>
    <scope>NUCLEOTIDE SEQUENCE</scope>
    <source>
        <strain evidence="2">AVDCRST_MAG88</strain>
    </source>
</reference>
<feature type="non-terminal residue" evidence="2">
    <location>
        <position position="1"/>
    </location>
</feature>
<dbReference type="AlphaFoldDB" id="A0A6J4UP05"/>
<evidence type="ECO:0000313" key="2">
    <source>
        <dbReference type="EMBL" id="CAA9556278.1"/>
    </source>
</evidence>
<feature type="compositionally biased region" description="Basic and acidic residues" evidence="1">
    <location>
        <begin position="200"/>
        <end position="221"/>
    </location>
</feature>
<feature type="compositionally biased region" description="Basic residues" evidence="1">
    <location>
        <begin position="181"/>
        <end position="198"/>
    </location>
</feature>
<evidence type="ECO:0000256" key="1">
    <source>
        <dbReference type="SAM" id="MobiDB-lite"/>
    </source>
</evidence>
<feature type="non-terminal residue" evidence="2">
    <location>
        <position position="221"/>
    </location>
</feature>
<protein>
    <submittedName>
        <fullName evidence="2">Uncharacterized protein</fullName>
    </submittedName>
</protein>
<sequence length="221" mass="23964">APAYRFWLPDRRLCLLARAGGAARARSRARCGGRRSVRADPDRGNPGRDRAAGRVARLGRGDGRRPRRPAGAGYAARRTQAGAGPSRRQHPDRPPFSGVGRAARDGGDRRVVSWPGSGRHRERASCGNVRDRDRRGRHPRDRGDARVRLGIAAGVRRGGGTARGDRAGGGAGDHPRTSPRPGRRHRRGGAHGAGRPRRVFTADRPCRVAPRRDHQPALHLV</sequence>
<name>A0A6J4UP05_9BACT</name>
<feature type="compositionally biased region" description="Gly residues" evidence="1">
    <location>
        <begin position="156"/>
        <end position="172"/>
    </location>
</feature>
<organism evidence="2">
    <name type="scientific">uncultured Thermomicrobiales bacterium</name>
    <dbReference type="NCBI Taxonomy" id="1645740"/>
    <lineage>
        <taxon>Bacteria</taxon>
        <taxon>Pseudomonadati</taxon>
        <taxon>Thermomicrobiota</taxon>
        <taxon>Thermomicrobia</taxon>
        <taxon>Thermomicrobiales</taxon>
        <taxon>environmental samples</taxon>
    </lineage>
</organism>